<name>A0A0H5QME5_9ZZZZ</name>
<evidence type="ECO:0000259" key="1">
    <source>
        <dbReference type="PROSITE" id="PS50943"/>
    </source>
</evidence>
<protein>
    <recommendedName>
        <fullName evidence="1">HTH cro/C1-type domain-containing protein</fullName>
    </recommendedName>
</protein>
<evidence type="ECO:0000313" key="2">
    <source>
        <dbReference type="EMBL" id="CRY96947.1"/>
    </source>
</evidence>
<sequence length="125" mass="14444">MSERKGKFVCVYDIVVHVIDNNDFKLLWNKGCKKSELKVLSENFDELFLSTQDFKQHFLNNQNKTSGSSNIKNFGKGKTATMSKIYKNVIREFRKEKKTIRQIAQIIGISPATVQKIVNELKTEN</sequence>
<feature type="domain" description="HTH cro/C1-type" evidence="1">
    <location>
        <begin position="90"/>
        <end position="119"/>
    </location>
</feature>
<dbReference type="EMBL" id="LN853896">
    <property type="protein sequence ID" value="CRY96947.1"/>
    <property type="molecule type" value="Genomic_DNA"/>
</dbReference>
<accession>A0A0H5QME5</accession>
<reference evidence="2" key="1">
    <citation type="submission" date="2015-06" db="EMBL/GenBank/DDBJ databases">
        <authorList>
            <person name="Joergensen T."/>
        </authorList>
    </citation>
    <scope>NUCLEOTIDE SEQUENCE</scope>
    <source>
        <plasmid evidence="2">pRGFK1330</plasmid>
    </source>
</reference>
<organism evidence="2">
    <name type="scientific">uncultured prokaryote</name>
    <dbReference type="NCBI Taxonomy" id="198431"/>
    <lineage>
        <taxon>unclassified sequences</taxon>
        <taxon>environmental samples</taxon>
    </lineage>
</organism>
<keyword evidence="2" id="KW-0614">Plasmid</keyword>
<geneLocation type="plasmid" evidence="2">
    <name>pRGFK1330</name>
</geneLocation>
<dbReference type="Gene3D" id="1.10.10.60">
    <property type="entry name" value="Homeodomain-like"/>
    <property type="match status" value="1"/>
</dbReference>
<dbReference type="InterPro" id="IPR001387">
    <property type="entry name" value="Cro/C1-type_HTH"/>
</dbReference>
<dbReference type="AlphaFoldDB" id="A0A0H5QME5"/>
<proteinExistence type="predicted"/>
<reference evidence="2" key="2">
    <citation type="submission" date="2015-07" db="EMBL/GenBank/DDBJ databases">
        <title>Plasmids, circular viruses and viroids from rat gut.</title>
        <authorList>
            <person name="Jorgensen T.J."/>
            <person name="Hansen M.A."/>
            <person name="Xu Z."/>
            <person name="Tabak M.A."/>
            <person name="Sorensen S.J."/>
            <person name="Hansen L.H."/>
        </authorList>
    </citation>
    <scope>NUCLEOTIDE SEQUENCE</scope>
    <source>
        <plasmid evidence="2">pRGFK1330</plasmid>
    </source>
</reference>
<dbReference type="PROSITE" id="PS50943">
    <property type="entry name" value="HTH_CROC1"/>
    <property type="match status" value="1"/>
</dbReference>